<comment type="subcellular location">
    <subcellularLocation>
        <location evidence="1">Cytoplasm</location>
        <location evidence="1">Cytoskeleton</location>
        <location evidence="1">Cilium axoneme</location>
    </subcellularLocation>
</comment>
<dbReference type="GeneTree" id="ENSGT00390000016036"/>
<dbReference type="GO" id="GO:0007288">
    <property type="term" value="P:sperm axoneme assembly"/>
    <property type="evidence" value="ECO:0007669"/>
    <property type="project" value="TreeGrafter"/>
</dbReference>
<name>A0A8D3DF30_SCOMX</name>
<dbReference type="GO" id="GO:0005930">
    <property type="term" value="C:axoneme"/>
    <property type="evidence" value="ECO:0007669"/>
    <property type="project" value="UniProtKB-SubCell"/>
</dbReference>
<keyword evidence="5" id="KW-0970">Cilium biogenesis/degradation</keyword>
<dbReference type="Proteomes" id="UP000694558">
    <property type="component" value="Chromosome 2"/>
</dbReference>
<reference evidence="11" key="2">
    <citation type="submission" date="2025-08" db="UniProtKB">
        <authorList>
            <consortium name="Ensembl"/>
        </authorList>
    </citation>
    <scope>IDENTIFICATION</scope>
</reference>
<comment type="function">
    <text evidence="9">Essential for sperm motility and is involved in the regulation of the beating frequency of motile cilia on the epithelial cells of the respiratory tract. Required for the establishment of radial spokes in sperm flagella.</text>
</comment>
<dbReference type="Pfam" id="PF12018">
    <property type="entry name" value="FAP206"/>
    <property type="match status" value="2"/>
</dbReference>
<evidence type="ECO:0000256" key="2">
    <source>
        <dbReference type="ARBA" id="ARBA00010500"/>
    </source>
</evidence>
<dbReference type="GO" id="GO:0036064">
    <property type="term" value="C:ciliary basal body"/>
    <property type="evidence" value="ECO:0007669"/>
    <property type="project" value="TreeGrafter"/>
</dbReference>
<gene>
    <name evidence="11" type="primary">cfap206</name>
</gene>
<evidence type="ECO:0000256" key="5">
    <source>
        <dbReference type="ARBA" id="ARBA00022794"/>
    </source>
</evidence>
<evidence type="ECO:0000256" key="1">
    <source>
        <dbReference type="ARBA" id="ARBA00004430"/>
    </source>
</evidence>
<dbReference type="Ensembl" id="ENSSMAT00000078731.1">
    <property type="protein sequence ID" value="ENSSMAP00000058139.1"/>
    <property type="gene ID" value="ENSSMAG00000012024.2"/>
</dbReference>
<evidence type="ECO:0000313" key="12">
    <source>
        <dbReference type="Proteomes" id="UP000694558"/>
    </source>
</evidence>
<dbReference type="GO" id="GO:1901317">
    <property type="term" value="P:regulation of flagellated sperm motility"/>
    <property type="evidence" value="ECO:0007669"/>
    <property type="project" value="TreeGrafter"/>
</dbReference>
<keyword evidence="4" id="KW-0963">Cytoplasm</keyword>
<reference evidence="11" key="1">
    <citation type="submission" date="2023-05" db="EMBL/GenBank/DDBJ databases">
        <title>High-quality long-read genome of Scophthalmus maximus.</title>
        <authorList>
            <person name="Lien S."/>
            <person name="Martinez P."/>
        </authorList>
    </citation>
    <scope>NUCLEOTIDE SEQUENCE [LARGE SCALE GENOMIC DNA]</scope>
</reference>
<evidence type="ECO:0000313" key="11">
    <source>
        <dbReference type="Ensembl" id="ENSSMAP00000058139.1"/>
    </source>
</evidence>
<comment type="similarity">
    <text evidence="2">Belongs to the CFAP206 family.</text>
</comment>
<dbReference type="AlphaFoldDB" id="A0A8D3DF30"/>
<keyword evidence="6" id="KW-0969">Cilium</keyword>
<organism evidence="11 12">
    <name type="scientific">Scophthalmus maximus</name>
    <name type="common">Turbot</name>
    <name type="synonym">Psetta maxima</name>
    <dbReference type="NCBI Taxonomy" id="52904"/>
    <lineage>
        <taxon>Eukaryota</taxon>
        <taxon>Metazoa</taxon>
        <taxon>Chordata</taxon>
        <taxon>Craniata</taxon>
        <taxon>Vertebrata</taxon>
        <taxon>Euteleostomi</taxon>
        <taxon>Actinopterygii</taxon>
        <taxon>Neopterygii</taxon>
        <taxon>Teleostei</taxon>
        <taxon>Neoteleostei</taxon>
        <taxon>Acanthomorphata</taxon>
        <taxon>Carangaria</taxon>
        <taxon>Pleuronectiformes</taxon>
        <taxon>Pleuronectoidei</taxon>
        <taxon>Scophthalmidae</taxon>
        <taxon>Scophthalmus</taxon>
    </lineage>
</organism>
<evidence type="ECO:0000256" key="8">
    <source>
        <dbReference type="ARBA" id="ARBA00023273"/>
    </source>
</evidence>
<evidence type="ECO:0000256" key="6">
    <source>
        <dbReference type="ARBA" id="ARBA00023069"/>
    </source>
</evidence>
<sequence>MHRARAESVIKNIIRGIVQQCAAKGHVVSDTLVAFMVKTVVLDPRNGFNVDRTLTKQDLQKLEELCLGKLKEQCSPSLDTIKMQVYFDMNYTSRRAFLEEIHRVAECRLNTVSREITDSRVKTREELDALYRKIVTYILLRSAMGSPTHGDTVQEATAALQSVFPPTELGTFMVLLKKEKEQQLRELTMVVTGIRLFNKVSKGGAEETDLDEPSTVLKETLPVVSKSIEEELSASQSLAWKYTAAQEKLTNSDSQPEERDAPAVSLKQALSNVRQHEVFLKMLLADAHLCARHVELLQTELSSQMKLLRETVQSKTAVPTAKVFPLFKALSKAWSGLQDEGELLSILRNITLNLKGEFHTQEWFLPETTTSYNDLLLQYNGICGYTLVTRDGLLLPGNPHIGVMRHKDKLYVFSSKEAALKFATSPDYFIAEVLEKAKLSPELIQLLKLHQQFSCVSPYSEMQPGESLLVKPMIKCEISTQTDLHPMETNIVRSYEWNEWQLRRNAIKLANLRTKVTHSVQSDLSHMRRDNNTQTWLPKDASCQGKREGGSSMPNPQTYLAGLRGQKDAHVVKINLTRPVDE</sequence>
<evidence type="ECO:0000256" key="10">
    <source>
        <dbReference type="SAM" id="MobiDB-lite"/>
    </source>
</evidence>
<evidence type="ECO:0000256" key="4">
    <source>
        <dbReference type="ARBA" id="ARBA00022490"/>
    </source>
</evidence>
<proteinExistence type="inferred from homology"/>
<evidence type="ECO:0000256" key="7">
    <source>
        <dbReference type="ARBA" id="ARBA00023212"/>
    </source>
</evidence>
<dbReference type="GO" id="GO:0003356">
    <property type="term" value="P:regulation of cilium beat frequency"/>
    <property type="evidence" value="ECO:0007669"/>
    <property type="project" value="TreeGrafter"/>
</dbReference>
<protein>
    <recommendedName>
        <fullName evidence="3">Cilia- and flagella-associated protein 206</fullName>
    </recommendedName>
</protein>
<evidence type="ECO:0000256" key="9">
    <source>
        <dbReference type="ARBA" id="ARBA00045321"/>
    </source>
</evidence>
<dbReference type="PANTHER" id="PTHR21442">
    <property type="entry name" value="CILIA- AND FLAGELLA-ASSOCIATED PROTEIN 206"/>
    <property type="match status" value="1"/>
</dbReference>
<accession>A0A8D3DF30</accession>
<keyword evidence="8" id="KW-0966">Cell projection</keyword>
<evidence type="ECO:0000256" key="3">
    <source>
        <dbReference type="ARBA" id="ARBA00021602"/>
    </source>
</evidence>
<dbReference type="InterPro" id="IPR021897">
    <property type="entry name" value="FAP206"/>
</dbReference>
<feature type="region of interest" description="Disordered" evidence="10">
    <location>
        <begin position="531"/>
        <end position="555"/>
    </location>
</feature>
<dbReference type="PANTHER" id="PTHR21442:SF0">
    <property type="entry name" value="CILIA- AND FLAGELLA-ASSOCIATED PROTEIN 206"/>
    <property type="match status" value="1"/>
</dbReference>
<keyword evidence="7" id="KW-0206">Cytoskeleton</keyword>